<feature type="domain" description="4Fe-4S ferredoxin-type" evidence="5">
    <location>
        <begin position="133"/>
        <end position="153"/>
    </location>
</feature>
<dbReference type="RefSeq" id="WP_353684262.1">
    <property type="nucleotide sequence ID" value="NZ_CP144373.1"/>
</dbReference>
<accession>A0AAU8GW33</accession>
<keyword evidence="1" id="KW-0004">4Fe-4S</keyword>
<dbReference type="Pfam" id="PF13247">
    <property type="entry name" value="Fer4_11"/>
    <property type="match status" value="1"/>
</dbReference>
<feature type="domain" description="4Fe-4S ferredoxin-type" evidence="5">
    <location>
        <begin position="23"/>
        <end position="55"/>
    </location>
</feature>
<dbReference type="GO" id="GO:0046872">
    <property type="term" value="F:metal ion binding"/>
    <property type="evidence" value="ECO:0007669"/>
    <property type="project" value="UniProtKB-KW"/>
</dbReference>
<keyword evidence="3" id="KW-0408">Iron</keyword>
<dbReference type="CDD" id="cd16370">
    <property type="entry name" value="DMSOR_beta_like"/>
    <property type="match status" value="1"/>
</dbReference>
<evidence type="ECO:0000256" key="3">
    <source>
        <dbReference type="ARBA" id="ARBA00023004"/>
    </source>
</evidence>
<evidence type="ECO:0000313" key="6">
    <source>
        <dbReference type="EMBL" id="XCH46738.1"/>
    </source>
</evidence>
<proteinExistence type="predicted"/>
<evidence type="ECO:0000256" key="1">
    <source>
        <dbReference type="ARBA" id="ARBA00022485"/>
    </source>
</evidence>
<dbReference type="Gene3D" id="3.30.70.20">
    <property type="match status" value="2"/>
</dbReference>
<feature type="domain" description="4Fe-4S ferredoxin-type" evidence="5">
    <location>
        <begin position="97"/>
        <end position="126"/>
    </location>
</feature>
<dbReference type="GO" id="GO:0051539">
    <property type="term" value="F:4 iron, 4 sulfur cluster binding"/>
    <property type="evidence" value="ECO:0007669"/>
    <property type="project" value="UniProtKB-KW"/>
</dbReference>
<protein>
    <submittedName>
        <fullName evidence="6">4Fe-4S binding protein</fullName>
    </submittedName>
</protein>
<dbReference type="PANTHER" id="PTHR42859">
    <property type="entry name" value="OXIDOREDUCTASE"/>
    <property type="match status" value="1"/>
</dbReference>
<keyword evidence="2" id="KW-0479">Metal-binding</keyword>
<dbReference type="PROSITE" id="PS51379">
    <property type="entry name" value="4FE4S_FER_2"/>
    <property type="match status" value="3"/>
</dbReference>
<name>A0AAU8GW33_9BACT</name>
<organism evidence="6">
    <name type="scientific">Thermodesulfovibrio autotrophicus</name>
    <dbReference type="NCBI Taxonomy" id="3118333"/>
    <lineage>
        <taxon>Bacteria</taxon>
        <taxon>Pseudomonadati</taxon>
        <taxon>Nitrospirota</taxon>
        <taxon>Thermodesulfovibrionia</taxon>
        <taxon>Thermodesulfovibrionales</taxon>
        <taxon>Thermodesulfovibrionaceae</taxon>
        <taxon>Thermodesulfovibrio</taxon>
    </lineage>
</organism>
<evidence type="ECO:0000256" key="4">
    <source>
        <dbReference type="ARBA" id="ARBA00023014"/>
    </source>
</evidence>
<keyword evidence="4" id="KW-0411">Iron-sulfur</keyword>
<dbReference type="EMBL" id="CP144373">
    <property type="protein sequence ID" value="XCH46738.1"/>
    <property type="molecule type" value="Genomic_DNA"/>
</dbReference>
<evidence type="ECO:0000256" key="2">
    <source>
        <dbReference type="ARBA" id="ARBA00022723"/>
    </source>
</evidence>
<sequence>MKKQKYFFFHLQFKIITCYNFIMPVFVKDSDKCVGCLICMFTCAQAHQAAGLESSCIKVRSQGGISRGFSVWVCRGCEDPPCARACPEDALIVRKGGGVLLKEERCTGCGYCVKACILDAIGWNNEKNKPVICIQCGECAKSCPYKVMEFVRK</sequence>
<dbReference type="InterPro" id="IPR050294">
    <property type="entry name" value="RnfB_subfamily"/>
</dbReference>
<dbReference type="KEGG" id="taut:V4D30_00315"/>
<gene>
    <name evidence="6" type="ORF">V4D30_00315</name>
</gene>
<dbReference type="SUPFAM" id="SSF54862">
    <property type="entry name" value="4Fe-4S ferredoxins"/>
    <property type="match status" value="1"/>
</dbReference>
<dbReference type="InterPro" id="IPR017896">
    <property type="entry name" value="4Fe4S_Fe-S-bd"/>
</dbReference>
<dbReference type="PANTHER" id="PTHR42859:SF15">
    <property type="entry name" value="IRON-SULFUR CLUSTER BINDING PROTEIN"/>
    <property type="match status" value="1"/>
</dbReference>
<evidence type="ECO:0000259" key="5">
    <source>
        <dbReference type="PROSITE" id="PS51379"/>
    </source>
</evidence>
<reference evidence="6" key="1">
    <citation type="submission" date="2024-01" db="EMBL/GenBank/DDBJ databases">
        <title>The first autotrophic representatives of the genus Thermodesulfovibrio.</title>
        <authorList>
            <person name="Maltseva A.I."/>
            <person name="Elcheninov A.G."/>
            <person name="Kublanov I.V."/>
            <person name="Lebedinsky A.V."/>
            <person name="Frolov E.N."/>
        </authorList>
    </citation>
    <scope>NUCLEOTIDE SEQUENCE</scope>
    <source>
        <strain evidence="6">3907-1M</strain>
    </source>
</reference>
<dbReference type="AlphaFoldDB" id="A0AAU8GW33"/>
<dbReference type="PROSITE" id="PS00198">
    <property type="entry name" value="4FE4S_FER_1"/>
    <property type="match status" value="1"/>
</dbReference>
<dbReference type="InterPro" id="IPR017900">
    <property type="entry name" value="4Fe4S_Fe_S_CS"/>
</dbReference>